<dbReference type="Pfam" id="PF00067">
    <property type="entry name" value="p450"/>
    <property type="match status" value="1"/>
</dbReference>
<dbReference type="SUPFAM" id="SSF48264">
    <property type="entry name" value="Cytochrome P450"/>
    <property type="match status" value="1"/>
</dbReference>
<keyword evidence="2" id="KW-0560">Oxidoreductase</keyword>
<evidence type="ECO:0000313" key="4">
    <source>
        <dbReference type="Proteomes" id="UP000219435"/>
    </source>
</evidence>
<dbReference type="InterPro" id="IPR002397">
    <property type="entry name" value="Cyt_P450_B"/>
</dbReference>
<comment type="similarity">
    <text evidence="1 2">Belongs to the cytochrome P450 family.</text>
</comment>
<dbReference type="InterPro" id="IPR001128">
    <property type="entry name" value="Cyt_P450"/>
</dbReference>
<reference evidence="4" key="1">
    <citation type="submission" date="2017-08" db="EMBL/GenBank/DDBJ databases">
        <authorList>
            <person name="Varghese N."/>
            <person name="Submissions S."/>
        </authorList>
    </citation>
    <scope>NUCLEOTIDE SEQUENCE [LARGE SCALE GENOMIC DNA]</scope>
    <source>
        <strain evidence="4">DSM 4725</strain>
    </source>
</reference>
<dbReference type="InterPro" id="IPR017972">
    <property type="entry name" value="Cyt_P450_CS"/>
</dbReference>
<dbReference type="PRINTS" id="PR00385">
    <property type="entry name" value="P450"/>
</dbReference>
<protein>
    <submittedName>
        <fullName evidence="3">Cytochrome P450</fullName>
    </submittedName>
</protein>
<evidence type="ECO:0000256" key="2">
    <source>
        <dbReference type="RuleBase" id="RU000461"/>
    </source>
</evidence>
<keyword evidence="2" id="KW-0479">Metal-binding</keyword>
<dbReference type="InterPro" id="IPR036396">
    <property type="entry name" value="Cyt_P450_sf"/>
</dbReference>
<dbReference type="Proteomes" id="UP000219435">
    <property type="component" value="Unassembled WGS sequence"/>
</dbReference>
<dbReference type="RefSeq" id="WP_217991418.1">
    <property type="nucleotide sequence ID" value="NZ_OBQI01000001.1"/>
</dbReference>
<dbReference type="PRINTS" id="PR00359">
    <property type="entry name" value="BP450"/>
</dbReference>
<organism evidence="3 4">
    <name type="scientific">Blastococcus aggregatus</name>
    <dbReference type="NCBI Taxonomy" id="38502"/>
    <lineage>
        <taxon>Bacteria</taxon>
        <taxon>Bacillati</taxon>
        <taxon>Actinomycetota</taxon>
        <taxon>Actinomycetes</taxon>
        <taxon>Geodermatophilales</taxon>
        <taxon>Geodermatophilaceae</taxon>
        <taxon>Blastococcus</taxon>
    </lineage>
</organism>
<gene>
    <name evidence="3" type="ORF">SAMN05660748_0377</name>
</gene>
<dbReference type="AlphaFoldDB" id="A0A285UXZ2"/>
<dbReference type="GO" id="GO:0016705">
    <property type="term" value="F:oxidoreductase activity, acting on paired donors, with incorporation or reduction of molecular oxygen"/>
    <property type="evidence" value="ECO:0007669"/>
    <property type="project" value="InterPro"/>
</dbReference>
<keyword evidence="2" id="KW-0503">Monooxygenase</keyword>
<dbReference type="PANTHER" id="PTHR46696">
    <property type="entry name" value="P450, PUTATIVE (EUROFUNG)-RELATED"/>
    <property type="match status" value="1"/>
</dbReference>
<dbReference type="GO" id="GO:0020037">
    <property type="term" value="F:heme binding"/>
    <property type="evidence" value="ECO:0007669"/>
    <property type="project" value="InterPro"/>
</dbReference>
<evidence type="ECO:0000256" key="1">
    <source>
        <dbReference type="ARBA" id="ARBA00010617"/>
    </source>
</evidence>
<proteinExistence type="inferred from homology"/>
<dbReference type="EMBL" id="OBQI01000001">
    <property type="protein sequence ID" value="SOC46679.1"/>
    <property type="molecule type" value="Genomic_DNA"/>
</dbReference>
<dbReference type="Gene3D" id="1.10.630.10">
    <property type="entry name" value="Cytochrome P450"/>
    <property type="match status" value="1"/>
</dbReference>
<sequence length="449" mass="50718">MTTAMPRAATDLSPEQAEARERIYAAPLESLDPAKTDRFPTGEWQWVFERLRAEDPVHLTTEEHSEFGRYWSLTRWADIQAADTNHELFSADGLITLNRPEPVARTTSIFDGRELTEEEVQERQKAGIRSLLSMDPPDHEIHRGAVAEGVAPANLAALEPLIRERAGAILDGLPIGEEFDWVDKVSIELTAMTLATLFDYPQEKRRQLTYWSDVITTQAGPGQPAETQEEHDLAIRDFYMTMAELVGSRRSEEPRIDFMSLMAHSPHSVNFSEAELFGDSVVLLVGGNDTTRNTITGSVYFLSQNPEENAKLRANPKLIPSMVSETIRFQTPLTHMTRRTTQDVEIGGKVIPAGDRVVLWYVSGNRDDAKVQDADSYVIDRKNPRQHLSFGFGIHRCLGNKLAELQLRIIWEEMLVRFPEITVVGEPKRSHGHFVKGYDSMTVVIPRRN</sequence>
<dbReference type="GO" id="GO:0004497">
    <property type="term" value="F:monooxygenase activity"/>
    <property type="evidence" value="ECO:0007669"/>
    <property type="project" value="UniProtKB-KW"/>
</dbReference>
<keyword evidence="2" id="KW-0349">Heme</keyword>
<dbReference type="GO" id="GO:0005506">
    <property type="term" value="F:iron ion binding"/>
    <property type="evidence" value="ECO:0007669"/>
    <property type="project" value="InterPro"/>
</dbReference>
<evidence type="ECO:0000313" key="3">
    <source>
        <dbReference type="EMBL" id="SOC46679.1"/>
    </source>
</evidence>
<name>A0A285UXZ2_9ACTN</name>
<keyword evidence="4" id="KW-1185">Reference proteome</keyword>
<keyword evidence="2" id="KW-0408">Iron</keyword>
<dbReference type="PROSITE" id="PS00086">
    <property type="entry name" value="CYTOCHROME_P450"/>
    <property type="match status" value="1"/>
</dbReference>
<dbReference type="PANTHER" id="PTHR46696:SF1">
    <property type="entry name" value="CYTOCHROME P450 YJIB-RELATED"/>
    <property type="match status" value="1"/>
</dbReference>
<accession>A0A285UXZ2</accession>